<keyword evidence="1" id="KW-1133">Transmembrane helix</keyword>
<proteinExistence type="predicted"/>
<dbReference type="AlphaFoldDB" id="A0A0F9TMB1"/>
<name>A0A0F9TMB1_9ZZZZ</name>
<protein>
    <submittedName>
        <fullName evidence="2">Uncharacterized protein</fullName>
    </submittedName>
</protein>
<gene>
    <name evidence="2" type="ORF">LCGC14_0310730</name>
</gene>
<reference evidence="2" key="1">
    <citation type="journal article" date="2015" name="Nature">
        <title>Complex archaea that bridge the gap between prokaryotes and eukaryotes.</title>
        <authorList>
            <person name="Spang A."/>
            <person name="Saw J.H."/>
            <person name="Jorgensen S.L."/>
            <person name="Zaremba-Niedzwiedzka K."/>
            <person name="Martijn J."/>
            <person name="Lind A.E."/>
            <person name="van Eijk R."/>
            <person name="Schleper C."/>
            <person name="Guy L."/>
            <person name="Ettema T.J."/>
        </authorList>
    </citation>
    <scope>NUCLEOTIDE SEQUENCE</scope>
</reference>
<accession>A0A0F9TMB1</accession>
<evidence type="ECO:0000313" key="2">
    <source>
        <dbReference type="EMBL" id="KKN82260.1"/>
    </source>
</evidence>
<dbReference type="EMBL" id="LAZR01000203">
    <property type="protein sequence ID" value="KKN82260.1"/>
    <property type="molecule type" value="Genomic_DNA"/>
</dbReference>
<sequence>MPSGQTIREELVRYGLIELLGTATSVAGAAAAFLVDTTRLQSNSLSASAFDDCYVRISGGDGTGDTDGEQVKVDYLDTTLGRLYVTPSFSGTDDSATTYEIWKEGIDPDDVDRARDEALTRLCSVWSMHPVSIVPNAGYVDAVGASNWTAIGGATIAIQTLSFPYEFATNTILGTNAAGNEGATSPSIYVQPNQFFYIYVPVSVRTGTAELVVRDVTNGADISLGGTATATLRGWTGIEGTFTIPAACGEINVQLRGQESNAVVEWGPVYFHGQDMKMIQVPARVLSRQHVGPVYFMSNIPIVGGQIHWGEETLEERMGIRRQQVGDAVRLLFEDLIGQFPHSYLERDFYAALSTNYQTVAQRIVGDAATTLCPTDYVAPAMVRILAEQYMVKQPGQADFWQSVLQHALSDLASAERDYGPLPFPVQERARVIGIPIFEI</sequence>
<organism evidence="2">
    <name type="scientific">marine sediment metagenome</name>
    <dbReference type="NCBI Taxonomy" id="412755"/>
    <lineage>
        <taxon>unclassified sequences</taxon>
        <taxon>metagenomes</taxon>
        <taxon>ecological metagenomes</taxon>
    </lineage>
</organism>
<comment type="caution">
    <text evidence="2">The sequence shown here is derived from an EMBL/GenBank/DDBJ whole genome shotgun (WGS) entry which is preliminary data.</text>
</comment>
<evidence type="ECO:0000256" key="1">
    <source>
        <dbReference type="SAM" id="Phobius"/>
    </source>
</evidence>
<keyword evidence="1" id="KW-0812">Transmembrane</keyword>
<feature type="transmembrane region" description="Helical" evidence="1">
    <location>
        <begin position="12"/>
        <end position="35"/>
    </location>
</feature>
<keyword evidence="1" id="KW-0472">Membrane</keyword>